<feature type="disulfide bond" evidence="20">
    <location>
        <begin position="250"/>
        <end position="282"/>
    </location>
</feature>
<evidence type="ECO:0000256" key="14">
    <source>
        <dbReference type="ARBA" id="ARBA00023180"/>
    </source>
</evidence>
<dbReference type="GO" id="GO:0140825">
    <property type="term" value="F:lactoperoxidase activity"/>
    <property type="evidence" value="ECO:0007669"/>
    <property type="project" value="UniProtKB-EC"/>
</dbReference>
<comment type="catalytic activity">
    <reaction evidence="1 21">
        <text>2 a phenolic donor + H2O2 = 2 a phenolic radical donor + 2 H2O</text>
        <dbReference type="Rhea" id="RHEA:56136"/>
        <dbReference type="ChEBI" id="CHEBI:15377"/>
        <dbReference type="ChEBI" id="CHEBI:16240"/>
        <dbReference type="ChEBI" id="CHEBI:139520"/>
        <dbReference type="ChEBI" id="CHEBI:139521"/>
        <dbReference type="EC" id="1.11.1.7"/>
    </reaction>
</comment>
<evidence type="ECO:0000256" key="16">
    <source>
        <dbReference type="PIRSR" id="PIRSR600823-1"/>
    </source>
</evidence>
<dbReference type="GO" id="GO:0020037">
    <property type="term" value="F:heme binding"/>
    <property type="evidence" value="ECO:0007669"/>
    <property type="project" value="UniProtKB-UniRule"/>
</dbReference>
<dbReference type="PRINTS" id="PR00461">
    <property type="entry name" value="PLPEROXIDASE"/>
</dbReference>
<dbReference type="AlphaFoldDB" id="A0AAP0HX21"/>
<accession>A0AAP0HX21</accession>
<feature type="binding site" evidence="18">
    <location>
        <position position="139"/>
    </location>
    <ligand>
        <name>Ca(2+)</name>
        <dbReference type="ChEBI" id="CHEBI:29108"/>
        <label>1</label>
    </ligand>
</feature>
<comment type="subcellular location">
    <subcellularLocation>
        <location evidence="3 21">Secreted</location>
    </subcellularLocation>
</comment>
<keyword evidence="14" id="KW-0325">Glycoprotein</keyword>
<proteinExistence type="inferred from homology"/>
<comment type="cofactor">
    <cofactor evidence="18 21">
        <name>heme b</name>
        <dbReference type="ChEBI" id="CHEBI:60344"/>
    </cofactor>
    <text evidence="18 21">Binds 1 heme b (iron(II)-protoporphyrin IX) group per subunit.</text>
</comment>
<comment type="caution">
    <text evidence="23">The sequence shown here is derived from an EMBL/GenBank/DDBJ whole genome shotgun (WGS) entry which is preliminary data.</text>
</comment>
<evidence type="ECO:0000256" key="17">
    <source>
        <dbReference type="PIRSR" id="PIRSR600823-2"/>
    </source>
</evidence>
<dbReference type="GO" id="GO:0005576">
    <property type="term" value="C:extracellular region"/>
    <property type="evidence" value="ECO:0007669"/>
    <property type="project" value="UniProtKB-SubCell"/>
</dbReference>
<evidence type="ECO:0000256" key="15">
    <source>
        <dbReference type="ARBA" id="ARBA00023324"/>
    </source>
</evidence>
<keyword evidence="6 21" id="KW-0575">Peroxidase</keyword>
<dbReference type="SUPFAM" id="SSF48113">
    <property type="entry name" value="Heme-dependent peroxidases"/>
    <property type="match status" value="1"/>
</dbReference>
<dbReference type="PANTHER" id="PTHR31517">
    <property type="match status" value="1"/>
</dbReference>
<keyword evidence="11 21" id="KW-0560">Oxidoreductase</keyword>
<feature type="binding site" evidence="18">
    <location>
        <position position="116"/>
    </location>
    <ligand>
        <name>Ca(2+)</name>
        <dbReference type="ChEBI" id="CHEBI:29108"/>
        <label>1</label>
    </ligand>
</feature>
<evidence type="ECO:0000256" key="2">
    <source>
        <dbReference type="ARBA" id="ARBA00002322"/>
    </source>
</evidence>
<keyword evidence="10 18" id="KW-0106">Calcium</keyword>
<evidence type="ECO:0000256" key="19">
    <source>
        <dbReference type="PIRSR" id="PIRSR600823-4"/>
    </source>
</evidence>
<gene>
    <name evidence="23" type="ORF">Scep_024362</name>
</gene>
<feature type="active site" description="Proton acceptor" evidence="16">
    <location>
        <position position="115"/>
    </location>
</feature>
<feature type="binding site" description="axial binding residue" evidence="18">
    <location>
        <position position="243"/>
    </location>
    <ligand>
        <name>heme b</name>
        <dbReference type="ChEBI" id="CHEBI:60344"/>
    </ligand>
    <ligandPart>
        <name>Fe</name>
        <dbReference type="ChEBI" id="CHEBI:18248"/>
    </ligandPart>
</feature>
<comment type="similarity">
    <text evidence="21">Belongs to the peroxidase family. Classical plant (class III) peroxidase subfamily.</text>
</comment>
<evidence type="ECO:0000256" key="6">
    <source>
        <dbReference type="ARBA" id="ARBA00022559"/>
    </source>
</evidence>
<keyword evidence="24" id="KW-1185">Reference proteome</keyword>
<evidence type="ECO:0000256" key="4">
    <source>
        <dbReference type="ARBA" id="ARBA00012313"/>
    </source>
</evidence>
<keyword evidence="9 21" id="KW-0732">Signal</keyword>
<dbReference type="GO" id="GO:0042744">
    <property type="term" value="P:hydrogen peroxide catabolic process"/>
    <property type="evidence" value="ECO:0007669"/>
    <property type="project" value="UniProtKB-KW"/>
</dbReference>
<dbReference type="PROSITE" id="PS50873">
    <property type="entry name" value="PEROXIDASE_4"/>
    <property type="match status" value="1"/>
</dbReference>
<dbReference type="InterPro" id="IPR019794">
    <property type="entry name" value="Peroxidases_AS"/>
</dbReference>
<feature type="binding site" evidence="18">
    <location>
        <position position="121"/>
    </location>
    <ligand>
        <name>Ca(2+)</name>
        <dbReference type="ChEBI" id="CHEBI:29108"/>
        <label>1</label>
    </ligand>
</feature>
<evidence type="ECO:0000256" key="10">
    <source>
        <dbReference type="ARBA" id="ARBA00022837"/>
    </source>
</evidence>
<dbReference type="GO" id="GO:0006979">
    <property type="term" value="P:response to oxidative stress"/>
    <property type="evidence" value="ECO:0007669"/>
    <property type="project" value="UniProtKB-UniRule"/>
</dbReference>
<dbReference type="EC" id="1.11.1.7" evidence="4 21"/>
<feature type="disulfide bond" evidence="20">
    <location>
        <begin position="117"/>
        <end position="122"/>
    </location>
</feature>
<dbReference type="InterPro" id="IPR002016">
    <property type="entry name" value="Haem_peroxidase"/>
</dbReference>
<keyword evidence="12 18" id="KW-0408">Iron</keyword>
<feature type="chain" id="PRO_5042669846" description="Peroxidase" evidence="21">
    <location>
        <begin position="18"/>
        <end position="382"/>
    </location>
</feature>
<evidence type="ECO:0000313" key="23">
    <source>
        <dbReference type="EMBL" id="KAK9100932.1"/>
    </source>
</evidence>
<name>A0AAP0HX21_9MAGN</name>
<evidence type="ECO:0000256" key="9">
    <source>
        <dbReference type="ARBA" id="ARBA00022729"/>
    </source>
</evidence>
<dbReference type="PANTHER" id="PTHR31517:SF80">
    <property type="entry name" value="PEROXIDASE"/>
    <property type="match status" value="1"/>
</dbReference>
<dbReference type="Gene3D" id="1.10.520.10">
    <property type="match status" value="1"/>
</dbReference>
<organism evidence="23 24">
    <name type="scientific">Stephania cephalantha</name>
    <dbReference type="NCBI Taxonomy" id="152367"/>
    <lineage>
        <taxon>Eukaryota</taxon>
        <taxon>Viridiplantae</taxon>
        <taxon>Streptophyta</taxon>
        <taxon>Embryophyta</taxon>
        <taxon>Tracheophyta</taxon>
        <taxon>Spermatophyta</taxon>
        <taxon>Magnoliopsida</taxon>
        <taxon>Ranunculales</taxon>
        <taxon>Menispermaceae</taxon>
        <taxon>Menispermoideae</taxon>
        <taxon>Cissampelideae</taxon>
        <taxon>Stephania</taxon>
    </lineage>
</organism>
<evidence type="ECO:0000256" key="11">
    <source>
        <dbReference type="ARBA" id="ARBA00023002"/>
    </source>
</evidence>
<feature type="domain" description="Plant heme peroxidase family profile" evidence="22">
    <location>
        <begin position="74"/>
        <end position="382"/>
    </location>
</feature>
<evidence type="ECO:0000313" key="24">
    <source>
        <dbReference type="Proteomes" id="UP001419268"/>
    </source>
</evidence>
<feature type="disulfide bond" evidence="20">
    <location>
        <begin position="84"/>
        <end position="165"/>
    </location>
</feature>
<protein>
    <recommendedName>
        <fullName evidence="4 21">Peroxidase</fullName>
        <ecNumber evidence="4 21">1.11.1.7</ecNumber>
    </recommendedName>
</protein>
<dbReference type="FunFam" id="1.10.420.10:FF:000001">
    <property type="entry name" value="Peroxidase"/>
    <property type="match status" value="1"/>
</dbReference>
<feature type="binding site" evidence="17">
    <location>
        <position position="213"/>
    </location>
    <ligand>
        <name>substrate</name>
    </ligand>
</feature>
<dbReference type="Proteomes" id="UP001419268">
    <property type="component" value="Unassembled WGS sequence"/>
</dbReference>
<sequence>MAKRFMVSAVLLALVTCLFQRNQKTKFLHATSFFVSSKPPFSRTLFTEKSSSSSSSSSDDIGMISLGIRDPLTGLEFDYYRENCPRSERIVRSLVRQFHIARPDATPSLLRLVFHDCFVQGCDASVLLDSAEAEGFQSEKDTQPNETLKGFELIELIKAEIEQECPEIVSCADILVLAAREAVVLSGGPFYPLHTGRRDSSMSFPEIASFELPNPHDGIIKTLFSFASRGFNERETVALLGAHNVGIVHCKFFHNRLYNFGGSGEPDPSIEPEFLDLLRSKCNNSRARNGATMEEPGMLLNYGASSPEFGTHYFRSLVQGKGILYADQQLMASEGTAQWVRAYAADGPMFMRDFAQAMMKLSNLRVLTGPLGEIRRVCSMYP</sequence>
<evidence type="ECO:0000256" key="3">
    <source>
        <dbReference type="ARBA" id="ARBA00004613"/>
    </source>
</evidence>
<evidence type="ECO:0000256" key="7">
    <source>
        <dbReference type="ARBA" id="ARBA00022617"/>
    </source>
</evidence>
<dbReference type="Pfam" id="PF00141">
    <property type="entry name" value="peroxidase"/>
    <property type="match status" value="1"/>
</dbReference>
<keyword evidence="13 20" id="KW-1015">Disulfide bond</keyword>
<evidence type="ECO:0000256" key="1">
    <source>
        <dbReference type="ARBA" id="ARBA00000189"/>
    </source>
</evidence>
<keyword evidence="7 21" id="KW-0349">Heme</keyword>
<feature type="binding site" evidence="18">
    <location>
        <position position="125"/>
    </location>
    <ligand>
        <name>Ca(2+)</name>
        <dbReference type="ChEBI" id="CHEBI:29108"/>
        <label>1</label>
    </ligand>
</feature>
<dbReference type="PROSITE" id="PS00436">
    <property type="entry name" value="PEROXIDASE_2"/>
    <property type="match status" value="1"/>
</dbReference>
<evidence type="ECO:0000256" key="18">
    <source>
        <dbReference type="PIRSR" id="PIRSR600823-3"/>
    </source>
</evidence>
<dbReference type="GO" id="GO:0046872">
    <property type="term" value="F:metal ion binding"/>
    <property type="evidence" value="ECO:0007669"/>
    <property type="project" value="UniProtKB-UniRule"/>
</dbReference>
<dbReference type="Gene3D" id="1.10.420.10">
    <property type="entry name" value="Peroxidase, domain 2"/>
    <property type="match status" value="1"/>
</dbReference>
<feature type="signal peptide" evidence="21">
    <location>
        <begin position="1"/>
        <end position="17"/>
    </location>
</feature>
<evidence type="ECO:0000256" key="12">
    <source>
        <dbReference type="ARBA" id="ARBA00023004"/>
    </source>
</evidence>
<feature type="binding site" evidence="18">
    <location>
        <position position="123"/>
    </location>
    <ligand>
        <name>Ca(2+)</name>
        <dbReference type="ChEBI" id="CHEBI:29108"/>
        <label>1</label>
    </ligand>
</feature>
<evidence type="ECO:0000256" key="5">
    <source>
        <dbReference type="ARBA" id="ARBA00022525"/>
    </source>
</evidence>
<feature type="disulfide bond" evidence="20">
    <location>
        <begin position="171"/>
        <end position="378"/>
    </location>
</feature>
<evidence type="ECO:0000256" key="8">
    <source>
        <dbReference type="ARBA" id="ARBA00022723"/>
    </source>
</evidence>
<reference evidence="23 24" key="1">
    <citation type="submission" date="2024-01" db="EMBL/GenBank/DDBJ databases">
        <title>Genome assemblies of Stephania.</title>
        <authorList>
            <person name="Yang L."/>
        </authorList>
    </citation>
    <scope>NUCLEOTIDE SEQUENCE [LARGE SCALE GENOMIC DNA]</scope>
    <source>
        <strain evidence="23">JXDWG</strain>
        <tissue evidence="23">Leaf</tissue>
    </source>
</reference>
<dbReference type="FunFam" id="1.10.520.10:FF:000006">
    <property type="entry name" value="Peroxidase"/>
    <property type="match status" value="1"/>
</dbReference>
<evidence type="ECO:0000256" key="20">
    <source>
        <dbReference type="PIRSR" id="PIRSR600823-5"/>
    </source>
</evidence>
<dbReference type="InterPro" id="IPR010255">
    <property type="entry name" value="Haem_peroxidase_sf"/>
</dbReference>
<dbReference type="InterPro" id="IPR000823">
    <property type="entry name" value="Peroxidase_pln"/>
</dbReference>
<keyword evidence="8 18" id="KW-0479">Metal-binding</keyword>
<comment type="cofactor">
    <cofactor evidence="18 21">
        <name>Ca(2+)</name>
        <dbReference type="ChEBI" id="CHEBI:29108"/>
    </cofactor>
    <text evidence="18 21">Binds 2 calcium ions per subunit.</text>
</comment>
<feature type="binding site" evidence="18">
    <location>
        <position position="119"/>
    </location>
    <ligand>
        <name>Ca(2+)</name>
        <dbReference type="ChEBI" id="CHEBI:29108"/>
        <label>1</label>
    </ligand>
</feature>
<dbReference type="CDD" id="cd00693">
    <property type="entry name" value="secretory_peroxidase"/>
    <property type="match status" value="1"/>
</dbReference>
<dbReference type="EMBL" id="JBBNAG010000010">
    <property type="protein sequence ID" value="KAK9100932.1"/>
    <property type="molecule type" value="Genomic_DNA"/>
</dbReference>
<dbReference type="InterPro" id="IPR033905">
    <property type="entry name" value="Secretory_peroxidase"/>
</dbReference>
<keyword evidence="15 21" id="KW-0376">Hydrogen peroxide</keyword>
<dbReference type="PRINTS" id="PR00458">
    <property type="entry name" value="PEROXIDASE"/>
</dbReference>
<evidence type="ECO:0000259" key="22">
    <source>
        <dbReference type="PROSITE" id="PS50873"/>
    </source>
</evidence>
<feature type="site" description="Transition state stabilizer" evidence="19">
    <location>
        <position position="111"/>
    </location>
</feature>
<evidence type="ECO:0000256" key="13">
    <source>
        <dbReference type="ARBA" id="ARBA00023157"/>
    </source>
</evidence>
<comment type="function">
    <text evidence="2">Removal of H(2)O(2), oxidation of toxic reductants, biosynthesis and degradation of lignin, suberization, auxin catabolism, response to environmental stresses such as wounding, pathogen attack and oxidative stress. These functions might be dependent on each isozyme/isoform in each plant tissue.</text>
</comment>
<keyword evidence="5 21" id="KW-0964">Secreted</keyword>
<evidence type="ECO:0000256" key="21">
    <source>
        <dbReference type="RuleBase" id="RU362060"/>
    </source>
</evidence>